<dbReference type="GO" id="GO:0003727">
    <property type="term" value="F:single-stranded RNA binding"/>
    <property type="evidence" value="ECO:0007669"/>
    <property type="project" value="TreeGrafter"/>
</dbReference>
<dbReference type="InterPro" id="IPR044624">
    <property type="entry name" value="Mbb1-like"/>
</dbReference>
<dbReference type="GO" id="GO:0006397">
    <property type="term" value="P:mRNA processing"/>
    <property type="evidence" value="ECO:0007669"/>
    <property type="project" value="InterPro"/>
</dbReference>
<name>A0A0M0JHX7_9EUKA</name>
<evidence type="ECO:0000313" key="4">
    <source>
        <dbReference type="Proteomes" id="UP000037460"/>
    </source>
</evidence>
<proteinExistence type="predicted"/>
<feature type="compositionally biased region" description="Basic and acidic residues" evidence="2">
    <location>
        <begin position="647"/>
        <end position="660"/>
    </location>
</feature>
<dbReference type="InterPro" id="IPR011990">
    <property type="entry name" value="TPR-like_helical_dom_sf"/>
</dbReference>
<evidence type="ECO:0000256" key="1">
    <source>
        <dbReference type="PROSITE-ProRule" id="PRU00339"/>
    </source>
</evidence>
<organism evidence="3 4">
    <name type="scientific">Chrysochromulina tobinii</name>
    <dbReference type="NCBI Taxonomy" id="1460289"/>
    <lineage>
        <taxon>Eukaryota</taxon>
        <taxon>Haptista</taxon>
        <taxon>Haptophyta</taxon>
        <taxon>Prymnesiophyceae</taxon>
        <taxon>Prymnesiales</taxon>
        <taxon>Chrysochromulinaceae</taxon>
        <taxon>Chrysochromulina</taxon>
    </lineage>
</organism>
<dbReference type="Pfam" id="PF13432">
    <property type="entry name" value="TPR_16"/>
    <property type="match status" value="4"/>
</dbReference>
<dbReference type="GO" id="GO:0003729">
    <property type="term" value="F:mRNA binding"/>
    <property type="evidence" value="ECO:0007669"/>
    <property type="project" value="InterPro"/>
</dbReference>
<reference evidence="4" key="1">
    <citation type="journal article" date="2015" name="PLoS Genet.">
        <title>Genome Sequence and Transcriptome Analyses of Chrysochromulina tobin: Metabolic Tools for Enhanced Algal Fitness in the Prominent Order Prymnesiales (Haptophyceae).</title>
        <authorList>
            <person name="Hovde B.T."/>
            <person name="Deodato C.R."/>
            <person name="Hunsperger H.M."/>
            <person name="Ryken S.A."/>
            <person name="Yost W."/>
            <person name="Jha R.K."/>
            <person name="Patterson J."/>
            <person name="Monnat R.J. Jr."/>
            <person name="Barlow S.B."/>
            <person name="Starkenburg S.R."/>
            <person name="Cattolico R.A."/>
        </authorList>
    </citation>
    <scope>NUCLEOTIDE SEQUENCE</scope>
    <source>
        <strain evidence="4">CCMP291</strain>
    </source>
</reference>
<evidence type="ECO:0000256" key="2">
    <source>
        <dbReference type="SAM" id="MobiDB-lite"/>
    </source>
</evidence>
<sequence>MYRQAQKSISAGDYDEGRALLEKCLELDARDAYCWLSLARLEARTSDAENARRCFEAARATCPDNVRLVHAHAIFEQRAGCPQVARQLFAEASEMDPANAYVSHAWGQLEEALGNVSAAQRIYADLMARRPQAQLERAAGNVSAARRLLQTARKYAPQSARVRLPLAALEAASGEASAARAAFADAVELPGAHRSDDGAGGFSELFNAWAVFEAKLGDVPAALEVLRRARKRYPRDPSLLQTLGTLQQRAGDLDGARASFSQSLAILPHAPTFVAYALLEASLGNIERARELFALGAAADPTHGPLHSARAKVEAAHGGPESAREVLREAVARFPSATLWHGWGKLEERQGNLEHAAELYGKGARASKGNDDPSYLWHSLGSVLLQQRRLPEALAAFENGLSRRPCSSLLLLGVAIVHGQMGAFDEGRSFFLRAVQADPSHAHAWQAWGVMEARLGHADVARDLYQRGLRRCPDHGALWQASAKLEAETGHPERARRLFRQGAERCPSHAPLLTAWAYYEMHQGKLARAQELLLQAETLDPHAGETFHVLSLLRLKNGKPREARAAVERGLEVAPTHAPLYRVLGAMQDVAGEVELARSSFKEGLRLNPGYAQLYHAWARLEGRLGNWDALSDLNKRAKAAFPSPVVDEKPFAPSTREEYTAFDNPAKSATSSNLAGTVSDAQ</sequence>
<dbReference type="Gene3D" id="1.25.40.10">
    <property type="entry name" value="Tetratricopeptide repeat domain"/>
    <property type="match status" value="4"/>
</dbReference>
<dbReference type="OrthoDB" id="541719at2759"/>
<keyword evidence="4" id="KW-1185">Reference proteome</keyword>
<dbReference type="SMART" id="SM00028">
    <property type="entry name" value="TPR"/>
    <property type="match status" value="11"/>
</dbReference>
<gene>
    <name evidence="3" type="ORF">Ctob_004485</name>
</gene>
<feature type="compositionally biased region" description="Polar residues" evidence="2">
    <location>
        <begin position="668"/>
        <end position="683"/>
    </location>
</feature>
<keyword evidence="1" id="KW-0802">TPR repeat</keyword>
<dbReference type="PROSITE" id="PS50005">
    <property type="entry name" value="TPR"/>
    <property type="match status" value="3"/>
</dbReference>
<dbReference type="PANTHER" id="PTHR44917:SF1">
    <property type="entry name" value="PROTEIN HIGH CHLOROPHYLL FLUORESCENT 107"/>
    <property type="match status" value="1"/>
</dbReference>
<dbReference type="Pfam" id="PF13428">
    <property type="entry name" value="TPR_14"/>
    <property type="match status" value="1"/>
</dbReference>
<dbReference type="InterPro" id="IPR003107">
    <property type="entry name" value="HAT"/>
</dbReference>
<dbReference type="SUPFAM" id="SSF48452">
    <property type="entry name" value="TPR-like"/>
    <property type="match status" value="3"/>
</dbReference>
<dbReference type="GO" id="GO:0006417">
    <property type="term" value="P:regulation of translation"/>
    <property type="evidence" value="ECO:0007669"/>
    <property type="project" value="TreeGrafter"/>
</dbReference>
<dbReference type="AlphaFoldDB" id="A0A0M0JHX7"/>
<accession>A0A0M0JHX7</accession>
<evidence type="ECO:0000313" key="3">
    <source>
        <dbReference type="EMBL" id="KOO25937.1"/>
    </source>
</evidence>
<dbReference type="SMART" id="SM00386">
    <property type="entry name" value="HAT"/>
    <property type="match status" value="13"/>
</dbReference>
<comment type="caution">
    <text evidence="3">The sequence shown here is derived from an EMBL/GenBank/DDBJ whole genome shotgun (WGS) entry which is preliminary data.</text>
</comment>
<dbReference type="EMBL" id="JWZX01002910">
    <property type="protein sequence ID" value="KOO25937.1"/>
    <property type="molecule type" value="Genomic_DNA"/>
</dbReference>
<dbReference type="PANTHER" id="PTHR44917">
    <property type="entry name" value="PROTEIN HIGH CHLOROPHYLL FLUORESCENT 107"/>
    <property type="match status" value="1"/>
</dbReference>
<protein>
    <submittedName>
        <fullName evidence="3">mRNA maturation factor chloroplast</fullName>
    </submittedName>
</protein>
<feature type="repeat" description="TPR" evidence="1">
    <location>
        <begin position="578"/>
        <end position="611"/>
    </location>
</feature>
<dbReference type="Proteomes" id="UP000037460">
    <property type="component" value="Unassembled WGS sequence"/>
</dbReference>
<dbReference type="Pfam" id="PF14559">
    <property type="entry name" value="TPR_19"/>
    <property type="match status" value="1"/>
</dbReference>
<feature type="repeat" description="TPR" evidence="1">
    <location>
        <begin position="374"/>
        <end position="407"/>
    </location>
</feature>
<dbReference type="InterPro" id="IPR019734">
    <property type="entry name" value="TPR_rpt"/>
</dbReference>
<feature type="region of interest" description="Disordered" evidence="2">
    <location>
        <begin position="646"/>
        <end position="683"/>
    </location>
</feature>
<feature type="repeat" description="TPR" evidence="1">
    <location>
        <begin position="237"/>
        <end position="270"/>
    </location>
</feature>